<organism evidence="1">
    <name type="scientific">marine metagenome</name>
    <dbReference type="NCBI Taxonomy" id="408172"/>
    <lineage>
        <taxon>unclassified sequences</taxon>
        <taxon>metagenomes</taxon>
        <taxon>ecological metagenomes</taxon>
    </lineage>
</organism>
<accession>A0A382AJ92</accession>
<evidence type="ECO:0008006" key="2">
    <source>
        <dbReference type="Google" id="ProtNLM"/>
    </source>
</evidence>
<dbReference type="AlphaFoldDB" id="A0A382AJ92"/>
<protein>
    <recommendedName>
        <fullName evidence="2">Glycosyltransferase subfamily 4-like N-terminal domain-containing protein</fullName>
    </recommendedName>
</protein>
<dbReference type="EMBL" id="UINC01025552">
    <property type="protein sequence ID" value="SVB01331.1"/>
    <property type="molecule type" value="Genomic_DNA"/>
</dbReference>
<sequence>MRVAHVITRLIVGGAQENTVSTVLGLHEKPGVNVRLYCGPTTGPEGSLE</sequence>
<gene>
    <name evidence="1" type="ORF">METZ01_LOCUS154185</name>
</gene>
<proteinExistence type="predicted"/>
<name>A0A382AJ92_9ZZZZ</name>
<feature type="non-terminal residue" evidence="1">
    <location>
        <position position="49"/>
    </location>
</feature>
<reference evidence="1" key="1">
    <citation type="submission" date="2018-05" db="EMBL/GenBank/DDBJ databases">
        <authorList>
            <person name="Lanie J.A."/>
            <person name="Ng W.-L."/>
            <person name="Kazmierczak K.M."/>
            <person name="Andrzejewski T.M."/>
            <person name="Davidsen T.M."/>
            <person name="Wayne K.J."/>
            <person name="Tettelin H."/>
            <person name="Glass J.I."/>
            <person name="Rusch D."/>
            <person name="Podicherti R."/>
            <person name="Tsui H.-C.T."/>
            <person name="Winkler M.E."/>
        </authorList>
    </citation>
    <scope>NUCLEOTIDE SEQUENCE</scope>
</reference>
<evidence type="ECO:0000313" key="1">
    <source>
        <dbReference type="EMBL" id="SVB01331.1"/>
    </source>
</evidence>